<dbReference type="EMBL" id="FPIY01000001">
    <property type="protein sequence ID" value="SFW25299.1"/>
    <property type="molecule type" value="Genomic_DNA"/>
</dbReference>
<dbReference type="Proteomes" id="UP000183257">
    <property type="component" value="Unassembled WGS sequence"/>
</dbReference>
<keyword evidence="4 5" id="KW-0472">Membrane</keyword>
<sequence>MTKYLDAFINAFSGSLSWTWKSIVFDVPWYTNYFWGLLLISLVVWSLEILFPWRKNQSIFRKDFWLDFFYMFFNFFVFSIIISGFYKVLELLFSSNGIPIKSLAIVDLSKLHMAWQLLIFFIVLDFVQWFTHVMLHKFPALWNFHKVHHSVKEMGFAAHLRYHWMENILYKPLKTFGVLILGGFEPEQAYIVHFFAITIGHFNHSNIKITWGPFRYIFNNPVMHLYHHAYTIPEGSYGVNFGISLSLWDYIFKTNYIPEESGNVRLGFEGDEHFPKGFVKQNLYGFTKDKEEQKE</sequence>
<dbReference type="Pfam" id="PF04116">
    <property type="entry name" value="FA_hydroxylase"/>
    <property type="match status" value="1"/>
</dbReference>
<dbReference type="GO" id="GO:0016491">
    <property type="term" value="F:oxidoreductase activity"/>
    <property type="evidence" value="ECO:0007669"/>
    <property type="project" value="InterPro"/>
</dbReference>
<dbReference type="InterPro" id="IPR050307">
    <property type="entry name" value="Sterol_Desaturase_Related"/>
</dbReference>
<feature type="transmembrane region" description="Helical" evidence="5">
    <location>
        <begin position="33"/>
        <end position="53"/>
    </location>
</feature>
<dbReference type="AlphaFoldDB" id="A0A1K1MQD6"/>
<evidence type="ECO:0000313" key="7">
    <source>
        <dbReference type="EMBL" id="SFW25299.1"/>
    </source>
</evidence>
<name>A0A1K1MQD6_9FLAO</name>
<dbReference type="GO" id="GO:0005506">
    <property type="term" value="F:iron ion binding"/>
    <property type="evidence" value="ECO:0007669"/>
    <property type="project" value="InterPro"/>
</dbReference>
<evidence type="ECO:0000256" key="2">
    <source>
        <dbReference type="ARBA" id="ARBA00022692"/>
    </source>
</evidence>
<accession>A0A1K1MQD6</accession>
<dbReference type="GO" id="GO:0008610">
    <property type="term" value="P:lipid biosynthetic process"/>
    <property type="evidence" value="ECO:0007669"/>
    <property type="project" value="InterPro"/>
</dbReference>
<feature type="transmembrane region" description="Helical" evidence="5">
    <location>
        <begin position="65"/>
        <end position="86"/>
    </location>
</feature>
<proteinExistence type="predicted"/>
<dbReference type="GO" id="GO:0016020">
    <property type="term" value="C:membrane"/>
    <property type="evidence" value="ECO:0007669"/>
    <property type="project" value="UniProtKB-SubCell"/>
</dbReference>
<gene>
    <name evidence="7" type="ORF">SAMN05660313_00796</name>
</gene>
<evidence type="ECO:0000256" key="3">
    <source>
        <dbReference type="ARBA" id="ARBA00022989"/>
    </source>
</evidence>
<reference evidence="8" key="1">
    <citation type="submission" date="2016-11" db="EMBL/GenBank/DDBJ databases">
        <authorList>
            <person name="Varghese N."/>
            <person name="Submissions S."/>
        </authorList>
    </citation>
    <scope>NUCLEOTIDE SEQUENCE [LARGE SCALE GENOMIC DNA]</scope>
    <source>
        <strain evidence="8">DSM 24786</strain>
    </source>
</reference>
<evidence type="ECO:0000259" key="6">
    <source>
        <dbReference type="Pfam" id="PF04116"/>
    </source>
</evidence>
<comment type="subcellular location">
    <subcellularLocation>
        <location evidence="1">Membrane</location>
    </subcellularLocation>
</comment>
<organism evidence="7 8">
    <name type="scientific">Cellulophaga fucicola</name>
    <dbReference type="NCBI Taxonomy" id="76595"/>
    <lineage>
        <taxon>Bacteria</taxon>
        <taxon>Pseudomonadati</taxon>
        <taxon>Bacteroidota</taxon>
        <taxon>Flavobacteriia</taxon>
        <taxon>Flavobacteriales</taxon>
        <taxon>Flavobacteriaceae</taxon>
        <taxon>Cellulophaga</taxon>
    </lineage>
</organism>
<keyword evidence="3 5" id="KW-1133">Transmembrane helix</keyword>
<dbReference type="PANTHER" id="PTHR11863">
    <property type="entry name" value="STEROL DESATURASE"/>
    <property type="match status" value="1"/>
</dbReference>
<dbReference type="STRING" id="76595.SAMN05660313_00796"/>
<feature type="transmembrane region" description="Helical" evidence="5">
    <location>
        <begin position="113"/>
        <end position="135"/>
    </location>
</feature>
<keyword evidence="2 5" id="KW-0812">Transmembrane</keyword>
<dbReference type="RefSeq" id="WP_072302449.1">
    <property type="nucleotide sequence ID" value="NZ_FPIY01000001.1"/>
</dbReference>
<keyword evidence="8" id="KW-1185">Reference proteome</keyword>
<feature type="domain" description="Fatty acid hydroxylase" evidence="6">
    <location>
        <begin position="118"/>
        <end position="254"/>
    </location>
</feature>
<dbReference type="OrthoDB" id="9770329at2"/>
<evidence type="ECO:0000256" key="5">
    <source>
        <dbReference type="SAM" id="Phobius"/>
    </source>
</evidence>
<evidence type="ECO:0000256" key="4">
    <source>
        <dbReference type="ARBA" id="ARBA00023136"/>
    </source>
</evidence>
<evidence type="ECO:0000313" key="8">
    <source>
        <dbReference type="Proteomes" id="UP000183257"/>
    </source>
</evidence>
<dbReference type="InterPro" id="IPR006694">
    <property type="entry name" value="Fatty_acid_hydroxylase"/>
</dbReference>
<protein>
    <submittedName>
        <fullName evidence="7">Sterol desaturase/sphingolipid hydroxylase, fatty acid hydroxylase superfamily</fullName>
    </submittedName>
</protein>
<evidence type="ECO:0000256" key="1">
    <source>
        <dbReference type="ARBA" id="ARBA00004370"/>
    </source>
</evidence>